<dbReference type="EMBL" id="LFNG01000019">
    <property type="protein sequence ID" value="KMQ70435.1"/>
    <property type="molecule type" value="Genomic_DNA"/>
</dbReference>
<reference evidence="1 2" key="1">
    <citation type="journal article" date="2004" name="Int. J. Syst. Evol. Microbiol.">
        <title>Kaistella koreensis gen. nov., sp. nov., a novel member of the Chryseobacterium-Bergeyella-Riemerella branch.</title>
        <authorList>
            <person name="Kim M.K."/>
            <person name="Im W.T."/>
            <person name="Shin Y.K."/>
            <person name="Lim J.H."/>
            <person name="Kim S.H."/>
            <person name="Lee B.C."/>
            <person name="Park M.Y."/>
            <person name="Lee K.Y."/>
            <person name="Lee S.T."/>
        </authorList>
    </citation>
    <scope>NUCLEOTIDE SEQUENCE [LARGE SCALE GENOMIC DNA]</scope>
    <source>
        <strain evidence="1 2">CCUG 49689</strain>
    </source>
</reference>
<dbReference type="InterPro" id="IPR011004">
    <property type="entry name" value="Trimer_LpxA-like_sf"/>
</dbReference>
<evidence type="ECO:0000313" key="2">
    <source>
        <dbReference type="Proteomes" id="UP000035900"/>
    </source>
</evidence>
<dbReference type="InterPro" id="IPR001451">
    <property type="entry name" value="Hexapep"/>
</dbReference>
<dbReference type="STRING" id="1304281.ACM44_12305"/>
<evidence type="ECO:0000313" key="1">
    <source>
        <dbReference type="EMBL" id="KMQ70435.1"/>
    </source>
</evidence>
<accession>A0A0J7LMW4</accession>
<gene>
    <name evidence="1" type="ORF">ACM44_12305</name>
</gene>
<dbReference type="AlphaFoldDB" id="A0A0J7LMW4"/>
<organism evidence="1 2">
    <name type="scientific">Chryseobacterium koreense CCUG 49689</name>
    <dbReference type="NCBI Taxonomy" id="1304281"/>
    <lineage>
        <taxon>Bacteria</taxon>
        <taxon>Pseudomonadati</taxon>
        <taxon>Bacteroidota</taxon>
        <taxon>Flavobacteriia</taxon>
        <taxon>Flavobacteriales</taxon>
        <taxon>Weeksellaceae</taxon>
        <taxon>Chryseobacterium group</taxon>
        <taxon>Chryseobacterium</taxon>
    </lineage>
</organism>
<dbReference type="Proteomes" id="UP000035900">
    <property type="component" value="Unassembled WGS sequence"/>
</dbReference>
<proteinExistence type="predicted"/>
<sequence>MLRGKKNDSGSGITANAVVLVKRHLEIGYDCIIAWDTFITDCDWHSIEGKSSQMDTILGDKVWLGVGAKILKGANIGSNSIITANSVVLKGDYPSRSLLSGSPAKIVQENVPQWHRDLK</sequence>
<evidence type="ECO:0008006" key="3">
    <source>
        <dbReference type="Google" id="ProtNLM"/>
    </source>
</evidence>
<dbReference type="PATRIC" id="fig|1304281.5.peg.2655"/>
<name>A0A0J7LMW4_9FLAO</name>
<keyword evidence="2" id="KW-1185">Reference proteome</keyword>
<protein>
    <recommendedName>
        <fullName evidence="3">Acetyltransferase</fullName>
    </recommendedName>
</protein>
<dbReference type="Pfam" id="PF00132">
    <property type="entry name" value="Hexapep"/>
    <property type="match status" value="1"/>
</dbReference>
<comment type="caution">
    <text evidence="1">The sequence shown here is derived from an EMBL/GenBank/DDBJ whole genome shotgun (WGS) entry which is preliminary data.</text>
</comment>
<dbReference type="PANTHER" id="PTHR23416">
    <property type="entry name" value="SIALIC ACID SYNTHASE-RELATED"/>
    <property type="match status" value="1"/>
</dbReference>
<dbReference type="InterPro" id="IPR051159">
    <property type="entry name" value="Hexapeptide_acetyltransf"/>
</dbReference>
<dbReference type="Gene3D" id="2.160.10.10">
    <property type="entry name" value="Hexapeptide repeat proteins"/>
    <property type="match status" value="1"/>
</dbReference>
<dbReference type="SUPFAM" id="SSF51161">
    <property type="entry name" value="Trimeric LpxA-like enzymes"/>
    <property type="match status" value="1"/>
</dbReference>